<dbReference type="Gene3D" id="3.10.20.30">
    <property type="match status" value="1"/>
</dbReference>
<evidence type="ECO:0000259" key="1">
    <source>
        <dbReference type="PROSITE" id="PS51085"/>
    </source>
</evidence>
<dbReference type="InterPro" id="IPR017927">
    <property type="entry name" value="FAD-bd_FR_type"/>
</dbReference>
<dbReference type="InterPro" id="IPR039261">
    <property type="entry name" value="FNR_nucleotide-bd"/>
</dbReference>
<dbReference type="Gene3D" id="3.40.50.80">
    <property type="entry name" value="Nucleotide-binding domain of ferredoxin-NADP reductase (FNR) module"/>
    <property type="match status" value="1"/>
</dbReference>
<dbReference type="eggNOG" id="COG0543">
    <property type="taxonomic scope" value="Bacteria"/>
</dbReference>
<dbReference type="SUPFAM" id="SSF54292">
    <property type="entry name" value="2Fe-2S ferredoxin-like"/>
    <property type="match status" value="1"/>
</dbReference>
<dbReference type="EMBL" id="CP017076">
    <property type="protein sequence ID" value="AOR78889.1"/>
    <property type="molecule type" value="Genomic_DNA"/>
</dbReference>
<dbReference type="PANTHER" id="PTHR47354:SF5">
    <property type="entry name" value="PROTEIN RFBI"/>
    <property type="match status" value="1"/>
</dbReference>
<keyword evidence="6" id="KW-1185">Reference proteome</keyword>
<dbReference type="PATRIC" id="fig|158500.4.peg.1905"/>
<dbReference type="InterPro" id="IPR036010">
    <property type="entry name" value="2Fe-2S_ferredoxin-like_sf"/>
</dbReference>
<sequence>MFKKLFGKKPEPQVELVPSGATFSVGRNKTVLEQALENGLAYPHDCTVGTCGSCRSRLLSGKVDAITPFGYTLSREELQAGYILACQAIPESDLRIEVDLPDAEEAPVTVGGRIVSVQDLTHDIRKVTWQVDAPLRFKAGQYMNVRWPSGPGHRSYSFCHAPAPEGSRTVSAFVRRVPGGAFTEALFAGELADTEFAIEGAHGGFWLRPGEGPILLVGGGSGLSPLMSLLEDAAARNVARDVVLLFGGRGERDLYCLEDIAAIAARWEGKFLFRPALSEEQVDGVRHGLVTREIADAIAELGGSQDLQAYMCGPPPMIDAAVAELTGQGVALEAIHYDKFTDASSAAGARA</sequence>
<geneLocation type="plasmid" evidence="3 6">
    <name>pSA1</name>
</geneLocation>
<dbReference type="InterPro" id="IPR008333">
    <property type="entry name" value="Cbr1-like_FAD-bd_dom"/>
</dbReference>
<dbReference type="OrthoDB" id="9786134at2"/>
<dbReference type="PROSITE" id="PS51085">
    <property type="entry name" value="2FE2S_FER_2"/>
    <property type="match status" value="1"/>
</dbReference>
<gene>
    <name evidence="3" type="ORF">BES08_18435</name>
    <name evidence="4" type="ORF">BV97_01860</name>
</gene>
<dbReference type="KEGG" id="nre:BES08_18435"/>
<dbReference type="RefSeq" id="WP_036525248.1">
    <property type="nucleotide sequence ID" value="NZ_CP017076.1"/>
</dbReference>
<reference evidence="6" key="3">
    <citation type="journal article" date="2017" name="J. Biotechnol.">
        <title>Complete genome sequence of Novosphingobium resinovorum SA1, a versatile xenobiotic-degrading bacterium capable of utilizing sulfanilic acid.</title>
        <authorList>
            <person name="Hegedus B."/>
            <person name="Kos P.B."/>
            <person name="Balint B."/>
            <person name="Maroti G."/>
            <person name="Gan H.M."/>
            <person name="Perei K."/>
            <person name="Rakhely G."/>
        </authorList>
    </citation>
    <scope>NUCLEOTIDE SEQUENCE [LARGE SCALE GENOMIC DNA]</scope>
    <source>
        <strain evidence="6">SA1</strain>
    </source>
</reference>
<name>A0A031JYY9_9SPHN</name>
<dbReference type="InterPro" id="IPR001433">
    <property type="entry name" value="OxRdtase_FAD/NAD-bd"/>
</dbReference>
<dbReference type="Pfam" id="PF00970">
    <property type="entry name" value="FAD_binding_6"/>
    <property type="match status" value="1"/>
</dbReference>
<feature type="domain" description="FAD-binding FR-type" evidence="2">
    <location>
        <begin position="107"/>
        <end position="208"/>
    </location>
</feature>
<dbReference type="InterPro" id="IPR001041">
    <property type="entry name" value="2Fe-2S_ferredoxin-type"/>
</dbReference>
<dbReference type="Pfam" id="PF00111">
    <property type="entry name" value="Fer2"/>
    <property type="match status" value="1"/>
</dbReference>
<evidence type="ECO:0000313" key="6">
    <source>
        <dbReference type="Proteomes" id="UP000094626"/>
    </source>
</evidence>
<dbReference type="SUPFAM" id="SSF52343">
    <property type="entry name" value="Ferredoxin reductase-like, C-terminal NADP-linked domain"/>
    <property type="match status" value="1"/>
</dbReference>
<dbReference type="SUPFAM" id="SSF63380">
    <property type="entry name" value="Riboflavin synthase domain-like"/>
    <property type="match status" value="1"/>
</dbReference>
<keyword evidence="3" id="KW-0614">Plasmid</keyword>
<reference evidence="4 5" key="1">
    <citation type="submission" date="2014-03" db="EMBL/GenBank/DDBJ databases">
        <title>Whole genome sequence of Novosphingobium resinovorum KF1.</title>
        <authorList>
            <person name="Gan H.M."/>
            <person name="Gan H.Y."/>
            <person name="Chew T.H."/>
            <person name="Savka M.A."/>
        </authorList>
    </citation>
    <scope>NUCLEOTIDE SEQUENCE [LARGE SCALE GENOMIC DNA]</scope>
    <source>
        <strain evidence="4 5">KF1</strain>
    </source>
</reference>
<dbReference type="Pfam" id="PF00175">
    <property type="entry name" value="NAD_binding_1"/>
    <property type="match status" value="1"/>
</dbReference>
<evidence type="ECO:0000313" key="4">
    <source>
        <dbReference type="EMBL" id="EZP82936.1"/>
    </source>
</evidence>
<dbReference type="GO" id="GO:0051537">
    <property type="term" value="F:2 iron, 2 sulfur cluster binding"/>
    <property type="evidence" value="ECO:0007669"/>
    <property type="project" value="InterPro"/>
</dbReference>
<reference evidence="3" key="2">
    <citation type="submission" date="2016-08" db="EMBL/GenBank/DDBJ databases">
        <authorList>
            <person name="Seilhamer J.J."/>
        </authorList>
    </citation>
    <scope>NUCLEOTIDE SEQUENCE [LARGE SCALE GENOMIC DNA]</scope>
    <source>
        <strain evidence="3">SA1</strain>
        <plasmid evidence="3">pSA1</plasmid>
    </source>
</reference>
<dbReference type="Proteomes" id="UP000024329">
    <property type="component" value="Unassembled WGS sequence"/>
</dbReference>
<dbReference type="EMBL" id="JFYZ01000005">
    <property type="protein sequence ID" value="EZP82936.1"/>
    <property type="molecule type" value="Genomic_DNA"/>
</dbReference>
<dbReference type="PRINTS" id="PR00410">
    <property type="entry name" value="PHEHYDRXLASE"/>
</dbReference>
<dbReference type="CDD" id="cd00207">
    <property type="entry name" value="fer2"/>
    <property type="match status" value="1"/>
</dbReference>
<dbReference type="Proteomes" id="UP000094626">
    <property type="component" value="Plasmid pSA1"/>
</dbReference>
<dbReference type="eggNOG" id="COG0633">
    <property type="taxonomic scope" value="Bacteria"/>
</dbReference>
<evidence type="ECO:0000259" key="2">
    <source>
        <dbReference type="PROSITE" id="PS51384"/>
    </source>
</evidence>
<evidence type="ECO:0000313" key="3">
    <source>
        <dbReference type="EMBL" id="AOR78889.1"/>
    </source>
</evidence>
<dbReference type="InterPro" id="IPR012675">
    <property type="entry name" value="Beta-grasp_dom_sf"/>
</dbReference>
<dbReference type="PROSITE" id="PS51384">
    <property type="entry name" value="FAD_FR"/>
    <property type="match status" value="1"/>
</dbReference>
<dbReference type="InterPro" id="IPR017938">
    <property type="entry name" value="Riboflavin_synthase-like_b-brl"/>
</dbReference>
<dbReference type="GO" id="GO:0016491">
    <property type="term" value="F:oxidoreductase activity"/>
    <property type="evidence" value="ECO:0007669"/>
    <property type="project" value="InterPro"/>
</dbReference>
<feature type="domain" description="2Fe-2S ferredoxin-type" evidence="1">
    <location>
        <begin position="12"/>
        <end position="102"/>
    </location>
</feature>
<proteinExistence type="predicted"/>
<evidence type="ECO:0000313" key="5">
    <source>
        <dbReference type="Proteomes" id="UP000024329"/>
    </source>
</evidence>
<organism evidence="4 5">
    <name type="scientific">Novosphingobium resinovorum</name>
    <dbReference type="NCBI Taxonomy" id="158500"/>
    <lineage>
        <taxon>Bacteria</taxon>
        <taxon>Pseudomonadati</taxon>
        <taxon>Pseudomonadota</taxon>
        <taxon>Alphaproteobacteria</taxon>
        <taxon>Sphingomonadales</taxon>
        <taxon>Sphingomonadaceae</taxon>
        <taxon>Novosphingobium</taxon>
    </lineage>
</organism>
<protein>
    <submittedName>
        <fullName evidence="4">Oxidoreductase FAD/NAD(P)-binding subunit</fullName>
    </submittedName>
</protein>
<dbReference type="InterPro" id="IPR050415">
    <property type="entry name" value="MRET"/>
</dbReference>
<dbReference type="InterPro" id="IPR006058">
    <property type="entry name" value="2Fe2S_fd_BS"/>
</dbReference>
<dbReference type="PANTHER" id="PTHR47354">
    <property type="entry name" value="NADH OXIDOREDUCTASE HCR"/>
    <property type="match status" value="1"/>
</dbReference>
<accession>A0A031JYY9</accession>
<dbReference type="PROSITE" id="PS00197">
    <property type="entry name" value="2FE2S_FER_1"/>
    <property type="match status" value="1"/>
</dbReference>
<dbReference type="AlphaFoldDB" id="A0A031JYY9"/>
<dbReference type="Gene3D" id="2.40.30.10">
    <property type="entry name" value="Translation factors"/>
    <property type="match status" value="1"/>
</dbReference>